<evidence type="ECO:0000313" key="2">
    <source>
        <dbReference type="EMBL" id="KAG5540436.1"/>
    </source>
</evidence>
<feature type="region of interest" description="Disordered" evidence="1">
    <location>
        <begin position="1"/>
        <end position="40"/>
    </location>
</feature>
<feature type="compositionally biased region" description="Basic residues" evidence="1">
    <location>
        <begin position="14"/>
        <end position="29"/>
    </location>
</feature>
<proteinExistence type="predicted"/>
<accession>A0AAV6JGX7</accession>
<name>A0AAV6JGX7_9ERIC</name>
<protein>
    <submittedName>
        <fullName evidence="2">Uncharacterized protein</fullName>
    </submittedName>
</protein>
<gene>
    <name evidence="2" type="ORF">RHGRI_020597</name>
</gene>
<feature type="compositionally biased region" description="Basic and acidic residues" evidence="1">
    <location>
        <begin position="1"/>
        <end position="13"/>
    </location>
</feature>
<keyword evidence="3" id="KW-1185">Reference proteome</keyword>
<evidence type="ECO:0000256" key="1">
    <source>
        <dbReference type="SAM" id="MobiDB-lite"/>
    </source>
</evidence>
<organism evidence="2 3">
    <name type="scientific">Rhododendron griersonianum</name>
    <dbReference type="NCBI Taxonomy" id="479676"/>
    <lineage>
        <taxon>Eukaryota</taxon>
        <taxon>Viridiplantae</taxon>
        <taxon>Streptophyta</taxon>
        <taxon>Embryophyta</taxon>
        <taxon>Tracheophyta</taxon>
        <taxon>Spermatophyta</taxon>
        <taxon>Magnoliopsida</taxon>
        <taxon>eudicotyledons</taxon>
        <taxon>Gunneridae</taxon>
        <taxon>Pentapetalae</taxon>
        <taxon>asterids</taxon>
        <taxon>Ericales</taxon>
        <taxon>Ericaceae</taxon>
        <taxon>Ericoideae</taxon>
        <taxon>Rhodoreae</taxon>
        <taxon>Rhododendron</taxon>
    </lineage>
</organism>
<evidence type="ECO:0000313" key="3">
    <source>
        <dbReference type="Proteomes" id="UP000823749"/>
    </source>
</evidence>
<comment type="caution">
    <text evidence="2">The sequence shown here is derived from an EMBL/GenBank/DDBJ whole genome shotgun (WGS) entry which is preliminary data.</text>
</comment>
<dbReference type="Proteomes" id="UP000823749">
    <property type="component" value="Chromosome 7"/>
</dbReference>
<dbReference type="AlphaFoldDB" id="A0AAV6JGX7"/>
<sequence>MNKNSGFRETEREKRKKGKWSNNAKKKAKNGNCPKDYDPTTVDVERKSPVEFCRSTATNCPKDYIYGATMRRDCRFWTISRRRTAKLHRRFSLDVNGVIVEGWVVQVRWGLWVVVMEDFIEGQKWR</sequence>
<dbReference type="EMBL" id="JACTNZ010000007">
    <property type="protein sequence ID" value="KAG5540436.1"/>
    <property type="molecule type" value="Genomic_DNA"/>
</dbReference>
<reference evidence="2" key="1">
    <citation type="submission" date="2020-08" db="EMBL/GenBank/DDBJ databases">
        <title>Plant Genome Project.</title>
        <authorList>
            <person name="Zhang R.-G."/>
        </authorList>
    </citation>
    <scope>NUCLEOTIDE SEQUENCE</scope>
    <source>
        <strain evidence="2">WSP0</strain>
        <tissue evidence="2">Leaf</tissue>
    </source>
</reference>